<feature type="transmembrane region" description="Helical" evidence="1">
    <location>
        <begin position="64"/>
        <end position="83"/>
    </location>
</feature>
<organism evidence="2 3">
    <name type="scientific">Candidatus Woesebacteria bacterium GW2011_GWA1_40_43</name>
    <dbReference type="NCBI Taxonomy" id="1618553"/>
    <lineage>
        <taxon>Bacteria</taxon>
        <taxon>Candidatus Woeseibacteriota</taxon>
    </lineage>
</organism>
<protein>
    <submittedName>
        <fullName evidence="2">Uncharacterized protein</fullName>
    </submittedName>
</protein>
<evidence type="ECO:0000256" key="1">
    <source>
        <dbReference type="SAM" id="Phobius"/>
    </source>
</evidence>
<accession>A0A0G0UWE9</accession>
<dbReference type="Proteomes" id="UP000034293">
    <property type="component" value="Unassembled WGS sequence"/>
</dbReference>
<dbReference type="InterPro" id="IPR043716">
    <property type="entry name" value="DUF5657"/>
</dbReference>
<name>A0A0G0UWE9_9BACT</name>
<proteinExistence type="predicted"/>
<evidence type="ECO:0000313" key="3">
    <source>
        <dbReference type="Proteomes" id="UP000034293"/>
    </source>
</evidence>
<dbReference type="Pfam" id="PF18901">
    <property type="entry name" value="DUF5657"/>
    <property type="match status" value="1"/>
</dbReference>
<keyword evidence="1" id="KW-0472">Membrane</keyword>
<reference evidence="2 3" key="1">
    <citation type="journal article" date="2015" name="Nature">
        <title>rRNA introns, odd ribosomes, and small enigmatic genomes across a large radiation of phyla.</title>
        <authorList>
            <person name="Brown C.T."/>
            <person name="Hug L.A."/>
            <person name="Thomas B.C."/>
            <person name="Sharon I."/>
            <person name="Castelle C.J."/>
            <person name="Singh A."/>
            <person name="Wilkins M.J."/>
            <person name="Williams K.H."/>
            <person name="Banfield J.F."/>
        </authorList>
    </citation>
    <scope>NUCLEOTIDE SEQUENCE [LARGE SCALE GENOMIC DNA]</scope>
</reference>
<comment type="caution">
    <text evidence="2">The sequence shown here is derived from an EMBL/GenBank/DDBJ whole genome shotgun (WGS) entry which is preliminary data.</text>
</comment>
<keyword evidence="1" id="KW-0812">Transmembrane</keyword>
<feature type="transmembrane region" description="Helical" evidence="1">
    <location>
        <begin position="21"/>
        <end position="43"/>
    </location>
</feature>
<dbReference type="EMBL" id="LBZA01000014">
    <property type="protein sequence ID" value="KKR64000.1"/>
    <property type="molecule type" value="Genomic_DNA"/>
</dbReference>
<sequence>MTLEQMYTNNMENLILSGFDIWIVIKIFSLIILGMYIIFAFVITRQVKLMTETLTLGFEPIVKILSLFHLIFAILVFLAAIIVL</sequence>
<keyword evidence="1" id="KW-1133">Transmembrane helix</keyword>
<dbReference type="AlphaFoldDB" id="A0A0G0UWE9"/>
<gene>
    <name evidence="2" type="ORF">UU02_C0014G0002</name>
</gene>
<evidence type="ECO:0000313" key="2">
    <source>
        <dbReference type="EMBL" id="KKR64000.1"/>
    </source>
</evidence>